<dbReference type="PaxDb" id="3218-PP1S29_177V6.1"/>
<dbReference type="AlphaFoldDB" id="A9RUI6"/>
<sequence>MKSKGKVILFGKTGSGKSTIANALVTGNEGDQVFGVSAGFRGCTSSLQTASGRGWEVVDTIGLGESTTGTVSSEDVENMILEFLKNVKNNYSHIIYVKSGAERFTIMDEKIWAAFTSVFEGAEESFIVLITHKNQRWLNTQWDDGSLPKWIRDLGKNRVFITSLPPVDEDEETEKEYKIIRDESLATLEIELERSFAEREYKYSSPTINQMNESQLR</sequence>
<dbReference type="SUPFAM" id="SSF52540">
    <property type="entry name" value="P-loop containing nucleoside triphosphate hydrolases"/>
    <property type="match status" value="1"/>
</dbReference>
<dbReference type="GO" id="GO:0003924">
    <property type="term" value="F:GTPase activity"/>
    <property type="evidence" value="ECO:0000318"/>
    <property type="project" value="GO_Central"/>
</dbReference>
<protein>
    <recommendedName>
        <fullName evidence="2">AIG1-type G domain-containing protein</fullName>
    </recommendedName>
</protein>
<dbReference type="EMBL" id="ABEU02000009">
    <property type="protein sequence ID" value="PNR48139.1"/>
    <property type="molecule type" value="Genomic_DNA"/>
</dbReference>
<gene>
    <name evidence="3" type="ORF">PHYPA_012612</name>
</gene>
<dbReference type="InterPro" id="IPR006703">
    <property type="entry name" value="G_AIG1"/>
</dbReference>
<name>A9RUI6_PHYPA</name>
<dbReference type="OMA" id="YCKSAME"/>
<reference evidence="4" key="3">
    <citation type="submission" date="2020-12" db="UniProtKB">
        <authorList>
            <consortium name="EnsemblPlants"/>
        </authorList>
    </citation>
    <scope>IDENTIFICATION</scope>
</reference>
<evidence type="ECO:0000256" key="1">
    <source>
        <dbReference type="ARBA" id="ARBA00022741"/>
    </source>
</evidence>
<evidence type="ECO:0000313" key="5">
    <source>
        <dbReference type="Proteomes" id="UP000006727"/>
    </source>
</evidence>
<keyword evidence="1" id="KW-0547">Nucleotide-binding</keyword>
<reference evidence="3 5" key="2">
    <citation type="journal article" date="2018" name="Plant J.">
        <title>The Physcomitrella patens chromosome-scale assembly reveals moss genome structure and evolution.</title>
        <authorList>
            <person name="Lang D."/>
            <person name="Ullrich K.K."/>
            <person name="Murat F."/>
            <person name="Fuchs J."/>
            <person name="Jenkins J."/>
            <person name="Haas F.B."/>
            <person name="Piednoel M."/>
            <person name="Gundlach H."/>
            <person name="Van Bel M."/>
            <person name="Meyberg R."/>
            <person name="Vives C."/>
            <person name="Morata J."/>
            <person name="Symeonidi A."/>
            <person name="Hiss M."/>
            <person name="Muchero W."/>
            <person name="Kamisugi Y."/>
            <person name="Saleh O."/>
            <person name="Blanc G."/>
            <person name="Decker E.L."/>
            <person name="van Gessel N."/>
            <person name="Grimwood J."/>
            <person name="Hayes R.D."/>
            <person name="Graham S.W."/>
            <person name="Gunter L.E."/>
            <person name="McDaniel S.F."/>
            <person name="Hoernstein S.N.W."/>
            <person name="Larsson A."/>
            <person name="Li F.W."/>
            <person name="Perroud P.F."/>
            <person name="Phillips J."/>
            <person name="Ranjan P."/>
            <person name="Rokshar D.S."/>
            <person name="Rothfels C.J."/>
            <person name="Schneider L."/>
            <person name="Shu S."/>
            <person name="Stevenson D.W."/>
            <person name="Thummler F."/>
            <person name="Tillich M."/>
            <person name="Villarreal Aguilar J.C."/>
            <person name="Widiez T."/>
            <person name="Wong G.K."/>
            <person name="Wymore A."/>
            <person name="Zhang Y."/>
            <person name="Zimmer A.D."/>
            <person name="Quatrano R.S."/>
            <person name="Mayer K.F.X."/>
            <person name="Goodstein D."/>
            <person name="Casacuberta J.M."/>
            <person name="Vandepoele K."/>
            <person name="Reski R."/>
            <person name="Cuming A.C."/>
            <person name="Tuskan G.A."/>
            <person name="Maumus F."/>
            <person name="Salse J."/>
            <person name="Schmutz J."/>
            <person name="Rensing S.A."/>
        </authorList>
    </citation>
    <scope>NUCLEOTIDE SEQUENCE [LARGE SCALE GENOMIC DNA]</scope>
    <source>
        <strain evidence="4 5">cv. Gransden 2004</strain>
    </source>
</reference>
<dbReference type="GO" id="GO:0005525">
    <property type="term" value="F:GTP binding"/>
    <property type="evidence" value="ECO:0007669"/>
    <property type="project" value="InterPro"/>
</dbReference>
<dbReference type="Pfam" id="PF04548">
    <property type="entry name" value="AIG1"/>
    <property type="match status" value="1"/>
</dbReference>
<organism evidence="3">
    <name type="scientific">Physcomitrium patens</name>
    <name type="common">Spreading-leaved earth moss</name>
    <name type="synonym">Physcomitrella patens</name>
    <dbReference type="NCBI Taxonomy" id="3218"/>
    <lineage>
        <taxon>Eukaryota</taxon>
        <taxon>Viridiplantae</taxon>
        <taxon>Streptophyta</taxon>
        <taxon>Embryophyta</taxon>
        <taxon>Bryophyta</taxon>
        <taxon>Bryophytina</taxon>
        <taxon>Bryopsida</taxon>
        <taxon>Funariidae</taxon>
        <taxon>Funariales</taxon>
        <taxon>Funariaceae</taxon>
        <taxon>Physcomitrium</taxon>
    </lineage>
</organism>
<dbReference type="Proteomes" id="UP000006727">
    <property type="component" value="Chromosome 9"/>
</dbReference>
<dbReference type="InParanoid" id="A9RUI6"/>
<accession>A9RUI6</accession>
<dbReference type="FunFam" id="3.40.50.300:FF:003853">
    <property type="entry name" value="Predicted protein"/>
    <property type="match status" value="1"/>
</dbReference>
<evidence type="ECO:0000259" key="2">
    <source>
        <dbReference type="Pfam" id="PF04548"/>
    </source>
</evidence>
<proteinExistence type="predicted"/>
<feature type="domain" description="AIG1-type G" evidence="2">
    <location>
        <begin position="6"/>
        <end position="135"/>
    </location>
</feature>
<dbReference type="Gene3D" id="3.40.50.300">
    <property type="entry name" value="P-loop containing nucleotide triphosphate hydrolases"/>
    <property type="match status" value="1"/>
</dbReference>
<dbReference type="Gramene" id="Pp3c9_12630V3.1">
    <property type="protein sequence ID" value="PAC:32911169.CDS.1"/>
    <property type="gene ID" value="Pp3c9_12630"/>
</dbReference>
<dbReference type="HOGENOM" id="CLU_1274094_0_0_1"/>
<evidence type="ECO:0000313" key="3">
    <source>
        <dbReference type="EMBL" id="PNR48139.1"/>
    </source>
</evidence>
<keyword evidence="5" id="KW-1185">Reference proteome</keyword>
<dbReference type="InterPro" id="IPR027417">
    <property type="entry name" value="P-loop_NTPase"/>
</dbReference>
<dbReference type="STRING" id="3218.A9RUI6"/>
<dbReference type="EnsemblPlants" id="Pp3c9_12630V3.1">
    <property type="protein sequence ID" value="PAC:32911169.CDS.1"/>
    <property type="gene ID" value="Pp3c9_12630"/>
</dbReference>
<reference evidence="3 5" key="1">
    <citation type="journal article" date="2008" name="Science">
        <title>The Physcomitrella genome reveals evolutionary insights into the conquest of land by plants.</title>
        <authorList>
            <person name="Rensing S."/>
            <person name="Lang D."/>
            <person name="Zimmer A."/>
            <person name="Terry A."/>
            <person name="Salamov A."/>
            <person name="Shapiro H."/>
            <person name="Nishiyama T."/>
            <person name="Perroud P.-F."/>
            <person name="Lindquist E."/>
            <person name="Kamisugi Y."/>
            <person name="Tanahashi T."/>
            <person name="Sakakibara K."/>
            <person name="Fujita T."/>
            <person name="Oishi K."/>
            <person name="Shin-I T."/>
            <person name="Kuroki Y."/>
            <person name="Toyoda A."/>
            <person name="Suzuki Y."/>
            <person name="Hashimoto A."/>
            <person name="Yamaguchi K."/>
            <person name="Sugano A."/>
            <person name="Kohara Y."/>
            <person name="Fujiyama A."/>
            <person name="Anterola A."/>
            <person name="Aoki S."/>
            <person name="Ashton N."/>
            <person name="Barbazuk W.B."/>
            <person name="Barker E."/>
            <person name="Bennetzen J."/>
            <person name="Bezanilla M."/>
            <person name="Blankenship R."/>
            <person name="Cho S.H."/>
            <person name="Dutcher S."/>
            <person name="Estelle M."/>
            <person name="Fawcett J.A."/>
            <person name="Gundlach H."/>
            <person name="Hanada K."/>
            <person name="Heyl A."/>
            <person name="Hicks K.A."/>
            <person name="Hugh J."/>
            <person name="Lohr M."/>
            <person name="Mayer K."/>
            <person name="Melkozernov A."/>
            <person name="Murata T."/>
            <person name="Nelson D."/>
            <person name="Pils B."/>
            <person name="Prigge M."/>
            <person name="Reiss B."/>
            <person name="Renner T."/>
            <person name="Rombauts S."/>
            <person name="Rushton P."/>
            <person name="Sanderfoot A."/>
            <person name="Schween G."/>
            <person name="Shiu S.-H."/>
            <person name="Stueber K."/>
            <person name="Theodoulou F.L."/>
            <person name="Tu H."/>
            <person name="Van de Peer Y."/>
            <person name="Verrier P.J."/>
            <person name="Waters E."/>
            <person name="Wood A."/>
            <person name="Yang L."/>
            <person name="Cove D."/>
            <person name="Cuming A."/>
            <person name="Hasebe M."/>
            <person name="Lucas S."/>
            <person name="Mishler D.B."/>
            <person name="Reski R."/>
            <person name="Grigoriev I."/>
            <person name="Quatrano R.S."/>
            <person name="Boore J.L."/>
        </authorList>
    </citation>
    <scope>NUCLEOTIDE SEQUENCE [LARGE SCALE GENOMIC DNA]</scope>
    <source>
        <strain evidence="4 5">cv. Gransden 2004</strain>
    </source>
</reference>
<evidence type="ECO:0000313" key="4">
    <source>
        <dbReference type="EnsemblPlants" id="PAC:32911169.CDS.1"/>
    </source>
</evidence>